<dbReference type="PANTHER" id="PTHR47505:SF1">
    <property type="entry name" value="DNA UTILIZATION PROTEIN YHGH"/>
    <property type="match status" value="1"/>
</dbReference>
<evidence type="ECO:0000313" key="4">
    <source>
        <dbReference type="Proteomes" id="UP000199445"/>
    </source>
</evidence>
<sequence length="246" mass="27412">MIKGLHPLSTLFSLKVNSRNMNNSDGGRCVACLTSHARHGLCPACRADLPVNRWHCHACALPLPFALPAGLCGECQATPPPFSRAIIPWRYQFPIDGMIGRYKYHGQRQFIRPLLAEFGELIEQQIPAEDRPDWLVPAPMHWSRRWQRGFNQAADIAECLSSHLDIPLDSGLIYRCRQVQAQRGLNRATRLANLQGVFQVRGTVPERIALVDDVVTTGATAKTLARHLLDAGAREVQLWALARTPG</sequence>
<evidence type="ECO:0000256" key="1">
    <source>
        <dbReference type="ARBA" id="ARBA00008007"/>
    </source>
</evidence>
<dbReference type="SUPFAM" id="SSF53271">
    <property type="entry name" value="PRTase-like"/>
    <property type="match status" value="1"/>
</dbReference>
<keyword evidence="4" id="KW-1185">Reference proteome</keyword>
<comment type="similarity">
    <text evidence="1">Belongs to the ComF/GntX family.</text>
</comment>
<dbReference type="InterPro" id="IPR000836">
    <property type="entry name" value="PRTase_dom"/>
</dbReference>
<organism evidence="3 4">
    <name type="scientific">Marinobacter persicus</name>
    <dbReference type="NCBI Taxonomy" id="930118"/>
    <lineage>
        <taxon>Bacteria</taxon>
        <taxon>Pseudomonadati</taxon>
        <taxon>Pseudomonadota</taxon>
        <taxon>Gammaproteobacteria</taxon>
        <taxon>Pseudomonadales</taxon>
        <taxon>Marinobacteraceae</taxon>
        <taxon>Marinobacter</taxon>
    </lineage>
</organism>
<gene>
    <name evidence="3" type="ORF">SAMN05216429_101280</name>
</gene>
<dbReference type="InterPro" id="IPR051910">
    <property type="entry name" value="ComF/GntX_DNA_util-trans"/>
</dbReference>
<dbReference type="EMBL" id="FOSC01000001">
    <property type="protein sequence ID" value="SFJ23890.1"/>
    <property type="molecule type" value="Genomic_DNA"/>
</dbReference>
<dbReference type="Gene3D" id="3.40.50.2020">
    <property type="match status" value="1"/>
</dbReference>
<proteinExistence type="inferred from homology"/>
<name>A0A1I3PRA1_9GAMM</name>
<protein>
    <submittedName>
        <fullName evidence="3">ComF family protein</fullName>
    </submittedName>
</protein>
<reference evidence="3 4" key="1">
    <citation type="submission" date="2016-10" db="EMBL/GenBank/DDBJ databases">
        <authorList>
            <person name="de Groot N.N."/>
        </authorList>
    </citation>
    <scope>NUCLEOTIDE SEQUENCE [LARGE SCALE GENOMIC DNA]</scope>
    <source>
        <strain evidence="3 4">IBRC-M 10445</strain>
    </source>
</reference>
<dbReference type="InterPro" id="IPR044005">
    <property type="entry name" value="DZR_2"/>
</dbReference>
<dbReference type="AlphaFoldDB" id="A0A1I3PRA1"/>
<evidence type="ECO:0000259" key="2">
    <source>
        <dbReference type="Pfam" id="PF18912"/>
    </source>
</evidence>
<evidence type="ECO:0000313" key="3">
    <source>
        <dbReference type="EMBL" id="SFJ23890.1"/>
    </source>
</evidence>
<dbReference type="Proteomes" id="UP000199445">
    <property type="component" value="Unassembled WGS sequence"/>
</dbReference>
<dbReference type="Pfam" id="PF18912">
    <property type="entry name" value="DZR_2"/>
    <property type="match status" value="1"/>
</dbReference>
<dbReference type="OrthoDB" id="9793412at2"/>
<dbReference type="CDD" id="cd06223">
    <property type="entry name" value="PRTases_typeI"/>
    <property type="match status" value="1"/>
</dbReference>
<feature type="domain" description="Double zinc ribbon" evidence="2">
    <location>
        <begin position="28"/>
        <end position="76"/>
    </location>
</feature>
<dbReference type="InterPro" id="IPR029057">
    <property type="entry name" value="PRTase-like"/>
</dbReference>
<dbReference type="PANTHER" id="PTHR47505">
    <property type="entry name" value="DNA UTILIZATION PROTEIN YHGH"/>
    <property type="match status" value="1"/>
</dbReference>
<accession>A0A1I3PRA1</accession>